<dbReference type="GO" id="GO:0030198">
    <property type="term" value="P:extracellular matrix organization"/>
    <property type="evidence" value="ECO:0007669"/>
    <property type="project" value="TreeGrafter"/>
</dbReference>
<dbReference type="GO" id="GO:0004222">
    <property type="term" value="F:metalloendopeptidase activity"/>
    <property type="evidence" value="ECO:0007669"/>
    <property type="project" value="TreeGrafter"/>
</dbReference>
<dbReference type="InterPro" id="IPR010909">
    <property type="entry name" value="PLAC"/>
</dbReference>
<dbReference type="PROSITE" id="PS50092">
    <property type="entry name" value="TSP1"/>
    <property type="match status" value="5"/>
</dbReference>
<evidence type="ECO:0000256" key="4">
    <source>
        <dbReference type="ARBA" id="ARBA00022737"/>
    </source>
</evidence>
<dbReference type="InterPro" id="IPR050439">
    <property type="entry name" value="ADAMTS_ADAMTS-like"/>
</dbReference>
<evidence type="ECO:0000256" key="2">
    <source>
        <dbReference type="ARBA" id="ARBA00022525"/>
    </source>
</evidence>
<evidence type="ECO:0000313" key="8">
    <source>
        <dbReference type="EMBL" id="ELU14368.1"/>
    </source>
</evidence>
<dbReference type="PANTHER" id="PTHR13723:SF281">
    <property type="entry name" value="PAPILIN"/>
    <property type="match status" value="1"/>
</dbReference>
<dbReference type="GO" id="GO:0031012">
    <property type="term" value="C:extracellular matrix"/>
    <property type="evidence" value="ECO:0007669"/>
    <property type="project" value="TreeGrafter"/>
</dbReference>
<feature type="domain" description="ADAMTS/ADAMTS-like Spacer 1" evidence="6">
    <location>
        <begin position="33"/>
        <end position="148"/>
    </location>
</feature>
<evidence type="ECO:0000313" key="9">
    <source>
        <dbReference type="EnsemblMetazoa" id="CapteP176860"/>
    </source>
</evidence>
<organism evidence="8">
    <name type="scientific">Capitella teleta</name>
    <name type="common">Polychaete worm</name>
    <dbReference type="NCBI Taxonomy" id="283909"/>
    <lineage>
        <taxon>Eukaryota</taxon>
        <taxon>Metazoa</taxon>
        <taxon>Spiralia</taxon>
        <taxon>Lophotrochozoa</taxon>
        <taxon>Annelida</taxon>
        <taxon>Polychaeta</taxon>
        <taxon>Sedentaria</taxon>
        <taxon>Scolecida</taxon>
        <taxon>Capitellidae</taxon>
        <taxon>Capitella</taxon>
    </lineage>
</organism>
<dbReference type="SMART" id="SM00209">
    <property type="entry name" value="TSP1"/>
    <property type="match status" value="6"/>
</dbReference>
<dbReference type="InterPro" id="IPR036383">
    <property type="entry name" value="TSP1_rpt_sf"/>
</dbReference>
<dbReference type="EMBL" id="KB294550">
    <property type="protein sequence ID" value="ELU14368.1"/>
    <property type="molecule type" value="Genomic_DNA"/>
</dbReference>
<dbReference type="GO" id="GO:0006508">
    <property type="term" value="P:proteolysis"/>
    <property type="evidence" value="ECO:0007669"/>
    <property type="project" value="TreeGrafter"/>
</dbReference>
<gene>
    <name evidence="8" type="ORF">CAPTEDRAFT_176860</name>
</gene>
<keyword evidence="3" id="KW-0732">Signal</keyword>
<feature type="domain" description="PLAC" evidence="7">
    <location>
        <begin position="580"/>
        <end position="607"/>
    </location>
</feature>
<dbReference type="FunCoup" id="R7V680">
    <property type="interactions" value="49"/>
</dbReference>
<dbReference type="Pfam" id="PF08686">
    <property type="entry name" value="PLAC"/>
    <property type="match status" value="1"/>
</dbReference>
<evidence type="ECO:0000313" key="10">
    <source>
        <dbReference type="Proteomes" id="UP000014760"/>
    </source>
</evidence>
<dbReference type="InterPro" id="IPR000884">
    <property type="entry name" value="TSP1_rpt"/>
</dbReference>
<evidence type="ECO:0000259" key="6">
    <source>
        <dbReference type="Pfam" id="PF05986"/>
    </source>
</evidence>
<evidence type="ECO:0000259" key="7">
    <source>
        <dbReference type="Pfam" id="PF08686"/>
    </source>
</evidence>
<dbReference type="Proteomes" id="UP000014760">
    <property type="component" value="Unassembled WGS sequence"/>
</dbReference>
<reference evidence="8 10" key="2">
    <citation type="journal article" date="2013" name="Nature">
        <title>Insights into bilaterian evolution from three spiralian genomes.</title>
        <authorList>
            <person name="Simakov O."/>
            <person name="Marletaz F."/>
            <person name="Cho S.J."/>
            <person name="Edsinger-Gonzales E."/>
            <person name="Havlak P."/>
            <person name="Hellsten U."/>
            <person name="Kuo D.H."/>
            <person name="Larsson T."/>
            <person name="Lv J."/>
            <person name="Arendt D."/>
            <person name="Savage R."/>
            <person name="Osoegawa K."/>
            <person name="de Jong P."/>
            <person name="Grimwood J."/>
            <person name="Chapman J.A."/>
            <person name="Shapiro H."/>
            <person name="Aerts A."/>
            <person name="Otillar R.P."/>
            <person name="Terry A.Y."/>
            <person name="Boore J.L."/>
            <person name="Grigoriev I.V."/>
            <person name="Lindberg D.R."/>
            <person name="Seaver E.C."/>
            <person name="Weisblat D.A."/>
            <person name="Putnam N.H."/>
            <person name="Rokhsar D.S."/>
        </authorList>
    </citation>
    <scope>NUCLEOTIDE SEQUENCE</scope>
    <source>
        <strain evidence="8 10">I ESC-2004</strain>
    </source>
</reference>
<evidence type="ECO:0008006" key="11">
    <source>
        <dbReference type="Google" id="ProtNLM"/>
    </source>
</evidence>
<protein>
    <recommendedName>
        <fullName evidence="11">PLAC domain-containing protein</fullName>
    </recommendedName>
</protein>
<dbReference type="STRING" id="283909.R7V680"/>
<dbReference type="OrthoDB" id="5950222at2759"/>
<comment type="subcellular location">
    <subcellularLocation>
        <location evidence="1">Secreted</location>
    </subcellularLocation>
</comment>
<proteinExistence type="predicted"/>
<dbReference type="HOGENOM" id="CLU_000660_6_1_1"/>
<reference evidence="9" key="3">
    <citation type="submission" date="2015-06" db="UniProtKB">
        <authorList>
            <consortium name="EnsemblMetazoa"/>
        </authorList>
    </citation>
    <scope>IDENTIFICATION</scope>
</reference>
<dbReference type="Gene3D" id="2.60.120.830">
    <property type="match status" value="1"/>
</dbReference>
<accession>R7V680</accession>
<evidence type="ECO:0000256" key="3">
    <source>
        <dbReference type="ARBA" id="ARBA00022729"/>
    </source>
</evidence>
<keyword evidence="5" id="KW-1015">Disulfide bond</keyword>
<dbReference type="Pfam" id="PF05986">
    <property type="entry name" value="ADAMTS_spacer1"/>
    <property type="match status" value="1"/>
</dbReference>
<reference evidence="10" key="1">
    <citation type="submission" date="2012-12" db="EMBL/GenBank/DDBJ databases">
        <authorList>
            <person name="Hellsten U."/>
            <person name="Grimwood J."/>
            <person name="Chapman J.A."/>
            <person name="Shapiro H."/>
            <person name="Aerts A."/>
            <person name="Otillar R.P."/>
            <person name="Terry A.Y."/>
            <person name="Boore J.L."/>
            <person name="Simakov O."/>
            <person name="Marletaz F."/>
            <person name="Cho S.-J."/>
            <person name="Edsinger-Gonzales E."/>
            <person name="Havlak P."/>
            <person name="Kuo D.-H."/>
            <person name="Larsson T."/>
            <person name="Lv J."/>
            <person name="Arendt D."/>
            <person name="Savage R."/>
            <person name="Osoegawa K."/>
            <person name="de Jong P."/>
            <person name="Lindberg D.R."/>
            <person name="Seaver E.C."/>
            <person name="Weisblat D.A."/>
            <person name="Putnam N.H."/>
            <person name="Grigoriev I.V."/>
            <person name="Rokhsar D.S."/>
        </authorList>
    </citation>
    <scope>NUCLEOTIDE SEQUENCE</scope>
    <source>
        <strain evidence="10">I ESC-2004</strain>
    </source>
</reference>
<dbReference type="SUPFAM" id="SSF82895">
    <property type="entry name" value="TSP-1 type 1 repeat"/>
    <property type="match status" value="5"/>
</dbReference>
<dbReference type="GO" id="GO:0005576">
    <property type="term" value="C:extracellular region"/>
    <property type="evidence" value="ECO:0007669"/>
    <property type="project" value="UniProtKB-SubCell"/>
</dbReference>
<dbReference type="AlphaFoldDB" id="R7V680"/>
<dbReference type="FunFam" id="2.60.120.830:FF:000001">
    <property type="entry name" value="A disintegrin and metalloproteinase with thrombospondin motifs 1"/>
    <property type="match status" value="1"/>
</dbReference>
<name>R7V680_CAPTE</name>
<dbReference type="EMBL" id="AMQN01004858">
    <property type="status" value="NOT_ANNOTATED_CDS"/>
    <property type="molecule type" value="Genomic_DNA"/>
</dbReference>
<evidence type="ECO:0000256" key="1">
    <source>
        <dbReference type="ARBA" id="ARBA00004613"/>
    </source>
</evidence>
<dbReference type="FunFam" id="2.20.100.10:FF:000009">
    <property type="entry name" value="ADAMTS-like protein 3 isoform A"/>
    <property type="match status" value="1"/>
</dbReference>
<dbReference type="OMA" id="QQCNMEP"/>
<keyword evidence="4" id="KW-0677">Repeat</keyword>
<keyword evidence="2" id="KW-0964">Secreted</keyword>
<sequence length="613" mass="67958">MISRTRNFQRGCLTGNNSEDRCGKCEADDCHLISGIFTQTNLPSGYSKVTRIPRGACHVNITQIKPSANYIALKVHRGQYLLNGQWSPTSSHRFKALGTTFVYRRPLSSEPQPATEYVRARGPIEKSLDVMMLHRGSNQGIWYSYKIPTNKNKANRTNAMQNDQSYLHAAQPYYIPPESLQPGIQSQQLGQPTYLQPEYSQVLGGASQRDARRADYLWRVTGVSECNRTCGGGFQNTTVVCVEQEKQAIVTADNCDAVTRPPVQLIPCNNAPCPPSWIASQWTPCSTTCSAGFQTRTVECKQRISDTISINVALARCNAEPAPPAIQDCNRDKPCVNWKFGNWSRCSVDCGRGQRSREVACNGPDGKPRAENTCVGPKPIVAEICDMGSCAKAWFHTAWDDQCSSECGEGVIKRRVHCAADGACAARSRPRNSKSCQNEIPCGGIWFTSPWSKCTATCGAGVKQRDVSCIKKLGGGALTIVSEENCAIDSKPVTEEECVLQECPPEWFHTEWSDCSTSCGSGFRSRELKCLDADEATSLSCDQKLKPDTRKSCYSECRRTQEQPSRRHHQSSSHGDPGSCEDTYDNCQLVLQARLCPYYLQQCCRSCWRFRTS</sequence>
<dbReference type="Gene3D" id="2.20.100.10">
    <property type="entry name" value="Thrombospondin type-1 (TSP1) repeat"/>
    <property type="match status" value="5"/>
</dbReference>
<dbReference type="Pfam" id="PF19030">
    <property type="entry name" value="TSP1_ADAMTS"/>
    <property type="match status" value="5"/>
</dbReference>
<dbReference type="PANTHER" id="PTHR13723">
    <property type="entry name" value="ADAMTS A DISINTEGRIN AND METALLOPROTEASE WITH THROMBOSPONDIN MOTIFS PROTEASE"/>
    <property type="match status" value="1"/>
</dbReference>
<dbReference type="InterPro" id="IPR010294">
    <property type="entry name" value="ADAMTS_spacer1"/>
</dbReference>
<evidence type="ECO:0000256" key="5">
    <source>
        <dbReference type="ARBA" id="ARBA00023157"/>
    </source>
</evidence>
<dbReference type="EnsemblMetazoa" id="CapteT176860">
    <property type="protein sequence ID" value="CapteP176860"/>
    <property type="gene ID" value="CapteG176860"/>
</dbReference>
<keyword evidence="10" id="KW-1185">Reference proteome</keyword>